<dbReference type="AlphaFoldDB" id="A0A1M4ZMG8"/>
<evidence type="ECO:0000259" key="1">
    <source>
        <dbReference type="Pfam" id="PF24731"/>
    </source>
</evidence>
<dbReference type="Proteomes" id="UP000184236">
    <property type="component" value="Unassembled WGS sequence"/>
</dbReference>
<gene>
    <name evidence="2" type="ORF">SAMN05444408_110133</name>
</gene>
<reference evidence="3" key="1">
    <citation type="submission" date="2016-11" db="EMBL/GenBank/DDBJ databases">
        <authorList>
            <person name="Varghese N."/>
            <person name="Submissions S."/>
        </authorList>
    </citation>
    <scope>NUCLEOTIDE SEQUENCE [LARGE SCALE GENOMIC DNA]</scope>
    <source>
        <strain evidence="3">DSM 26898</strain>
    </source>
</reference>
<feature type="domain" description="DUF7683" evidence="1">
    <location>
        <begin position="5"/>
        <end position="81"/>
    </location>
</feature>
<organism evidence="2 3">
    <name type="scientific">Chryseobacterium takakiae</name>
    <dbReference type="NCBI Taxonomy" id="1302685"/>
    <lineage>
        <taxon>Bacteria</taxon>
        <taxon>Pseudomonadati</taxon>
        <taxon>Bacteroidota</taxon>
        <taxon>Flavobacteriia</taxon>
        <taxon>Flavobacteriales</taxon>
        <taxon>Weeksellaceae</taxon>
        <taxon>Chryseobacterium group</taxon>
        <taxon>Chryseobacterium</taxon>
    </lineage>
</organism>
<protein>
    <recommendedName>
        <fullName evidence="1">DUF7683 domain-containing protein</fullName>
    </recommendedName>
</protein>
<accession>A0A1M4ZMG8</accession>
<dbReference type="RefSeq" id="WP_072885357.1">
    <property type="nucleotide sequence ID" value="NZ_FQVO01000010.1"/>
</dbReference>
<dbReference type="EMBL" id="FQVO01000010">
    <property type="protein sequence ID" value="SHF19201.1"/>
    <property type="molecule type" value="Genomic_DNA"/>
</dbReference>
<dbReference type="InterPro" id="IPR056100">
    <property type="entry name" value="DUF7683"/>
</dbReference>
<dbReference type="OrthoDB" id="1274472at2"/>
<keyword evidence="3" id="KW-1185">Reference proteome</keyword>
<name>A0A1M4ZMG8_9FLAO</name>
<proteinExistence type="predicted"/>
<dbReference type="Pfam" id="PF24731">
    <property type="entry name" value="DUF7683"/>
    <property type="match status" value="1"/>
</dbReference>
<evidence type="ECO:0000313" key="2">
    <source>
        <dbReference type="EMBL" id="SHF19201.1"/>
    </source>
</evidence>
<sequence>MKLVRVIEEFRKEDDCLVKEYLLNISSEKILATLDDLVLNDDDYTDEIYDCYFLSEDQLKKISPFLTEEINPDFDTYIYQLSCYEDNK</sequence>
<evidence type="ECO:0000313" key="3">
    <source>
        <dbReference type="Proteomes" id="UP000184236"/>
    </source>
</evidence>